<protein>
    <recommendedName>
        <fullName evidence="3">PAP-associated domain-containing protein</fullName>
    </recommendedName>
</protein>
<evidence type="ECO:0000313" key="1">
    <source>
        <dbReference type="EMBL" id="GIX67662.1"/>
    </source>
</evidence>
<name>A0AAV4M7B1_CAEEX</name>
<organism evidence="1 2">
    <name type="scientific">Caerostris extrusa</name>
    <name type="common">Bark spider</name>
    <name type="synonym">Caerostris bankana</name>
    <dbReference type="NCBI Taxonomy" id="172846"/>
    <lineage>
        <taxon>Eukaryota</taxon>
        <taxon>Metazoa</taxon>
        <taxon>Ecdysozoa</taxon>
        <taxon>Arthropoda</taxon>
        <taxon>Chelicerata</taxon>
        <taxon>Arachnida</taxon>
        <taxon>Araneae</taxon>
        <taxon>Araneomorphae</taxon>
        <taxon>Entelegynae</taxon>
        <taxon>Araneoidea</taxon>
        <taxon>Araneidae</taxon>
        <taxon>Caerostris</taxon>
    </lineage>
</organism>
<dbReference type="AlphaFoldDB" id="A0AAV4M7B1"/>
<dbReference type="EMBL" id="BPLR01019420">
    <property type="protein sequence ID" value="GIX67662.1"/>
    <property type="molecule type" value="Genomic_DNA"/>
</dbReference>
<sequence length="91" mass="11069">MLMRDAFVNFWNFYGKTFTRYTVVVDERRLVEDRRNVDVRRFVNFWNLYGRRLPPDILSMSMKDDLLKIDQMSMLDALLISHESPLFFLIE</sequence>
<reference evidence="1 2" key="1">
    <citation type="submission" date="2021-06" db="EMBL/GenBank/DDBJ databases">
        <title>Caerostris extrusa draft genome.</title>
        <authorList>
            <person name="Kono N."/>
            <person name="Arakawa K."/>
        </authorList>
    </citation>
    <scope>NUCLEOTIDE SEQUENCE [LARGE SCALE GENOMIC DNA]</scope>
</reference>
<comment type="caution">
    <text evidence="1">The sequence shown here is derived from an EMBL/GenBank/DDBJ whole genome shotgun (WGS) entry which is preliminary data.</text>
</comment>
<dbReference type="Proteomes" id="UP001054945">
    <property type="component" value="Unassembled WGS sequence"/>
</dbReference>
<gene>
    <name evidence="1" type="ORF">CEXT_142151</name>
</gene>
<keyword evidence="2" id="KW-1185">Reference proteome</keyword>
<accession>A0AAV4M7B1</accession>
<evidence type="ECO:0008006" key="3">
    <source>
        <dbReference type="Google" id="ProtNLM"/>
    </source>
</evidence>
<proteinExistence type="predicted"/>
<evidence type="ECO:0000313" key="2">
    <source>
        <dbReference type="Proteomes" id="UP001054945"/>
    </source>
</evidence>